<feature type="region of interest" description="Disordered" evidence="1">
    <location>
        <begin position="1"/>
        <end position="43"/>
    </location>
</feature>
<comment type="caution">
    <text evidence="2">The sequence shown here is derived from an EMBL/GenBank/DDBJ whole genome shotgun (WGS) entry which is preliminary data.</text>
</comment>
<evidence type="ECO:0000256" key="1">
    <source>
        <dbReference type="SAM" id="MobiDB-lite"/>
    </source>
</evidence>
<gene>
    <name evidence="2" type="ORF">HLUCCO17_09900</name>
</gene>
<dbReference type="EMBL" id="LJSX01000013">
    <property type="protein sequence ID" value="KPQ10759.1"/>
    <property type="molecule type" value="Genomic_DNA"/>
</dbReference>
<proteinExistence type="predicted"/>
<feature type="compositionally biased region" description="Basic and acidic residues" evidence="1">
    <location>
        <begin position="13"/>
        <end position="43"/>
    </location>
</feature>
<reference evidence="2 3" key="1">
    <citation type="submission" date="2015-09" db="EMBL/GenBank/DDBJ databases">
        <title>Identification and resolution of microdiversity through metagenomic sequencing of parallel consortia.</title>
        <authorList>
            <person name="Nelson W.C."/>
            <person name="Romine M.F."/>
            <person name="Lindemann S.R."/>
        </authorList>
    </citation>
    <scope>NUCLEOTIDE SEQUENCE [LARGE SCALE GENOMIC DNA]</scope>
    <source>
        <strain evidence="2">HL-109</strain>
    </source>
</reference>
<dbReference type="Proteomes" id="UP000050497">
    <property type="component" value="Unassembled WGS sequence"/>
</dbReference>
<name>A0A0P7Y9J2_9HYPH</name>
<organism evidence="2 3">
    <name type="scientific">Saliniramus fredricksonii</name>
    <dbReference type="NCBI Taxonomy" id="1653334"/>
    <lineage>
        <taxon>Bacteria</taxon>
        <taxon>Pseudomonadati</taxon>
        <taxon>Pseudomonadota</taxon>
        <taxon>Alphaproteobacteria</taxon>
        <taxon>Hyphomicrobiales</taxon>
        <taxon>Salinarimonadaceae</taxon>
        <taxon>Saliniramus</taxon>
    </lineage>
</organism>
<evidence type="ECO:0000313" key="2">
    <source>
        <dbReference type="EMBL" id="KPQ10759.1"/>
    </source>
</evidence>
<evidence type="ECO:0000313" key="3">
    <source>
        <dbReference type="Proteomes" id="UP000050497"/>
    </source>
</evidence>
<accession>A0A0P7Y9J2</accession>
<sequence length="54" mass="6224">MSAQTPKPGMQKSMEKALDSKRETATAEQIPDDRRADEGCWPRERQWCRLSDSN</sequence>
<protein>
    <submittedName>
        <fullName evidence="2">Uncharacterized protein</fullName>
    </submittedName>
</protein>
<dbReference type="AlphaFoldDB" id="A0A0P7Y9J2"/>